<name>A0ABR3MPI4_9TELE</name>
<proteinExistence type="predicted"/>
<organism evidence="1 2">
    <name type="scientific">Cirrhinus molitorella</name>
    <name type="common">mud carp</name>
    <dbReference type="NCBI Taxonomy" id="172907"/>
    <lineage>
        <taxon>Eukaryota</taxon>
        <taxon>Metazoa</taxon>
        <taxon>Chordata</taxon>
        <taxon>Craniata</taxon>
        <taxon>Vertebrata</taxon>
        <taxon>Euteleostomi</taxon>
        <taxon>Actinopterygii</taxon>
        <taxon>Neopterygii</taxon>
        <taxon>Teleostei</taxon>
        <taxon>Ostariophysi</taxon>
        <taxon>Cypriniformes</taxon>
        <taxon>Cyprinidae</taxon>
        <taxon>Labeoninae</taxon>
        <taxon>Labeonini</taxon>
        <taxon>Cirrhinus</taxon>
    </lineage>
</organism>
<protein>
    <submittedName>
        <fullName evidence="1">Uncharacterized protein</fullName>
    </submittedName>
</protein>
<accession>A0ABR3MPI4</accession>
<evidence type="ECO:0000313" key="1">
    <source>
        <dbReference type="EMBL" id="KAL1266550.1"/>
    </source>
</evidence>
<comment type="caution">
    <text evidence="1">The sequence shown here is derived from an EMBL/GenBank/DDBJ whole genome shotgun (WGS) entry which is preliminary data.</text>
</comment>
<sequence>MLNGGWCSNGITLSSTGLRCRHDLATILKCHRSLARASFFMPVKVFKQFSGSGEPIIGVGLHLSYLCLLSFKPVSQGFAPFYYGHCVSGKPYVQHLSGFCWSKREGNNQRGWIIPVTKTAHIPTPPAFIILGRLRADLRSAQRLAAMIFGDLSPAQWTCQSSCWA</sequence>
<evidence type="ECO:0000313" key="2">
    <source>
        <dbReference type="Proteomes" id="UP001558613"/>
    </source>
</evidence>
<gene>
    <name evidence="1" type="ORF">QQF64_002225</name>
</gene>
<keyword evidence="2" id="KW-1185">Reference proteome</keyword>
<reference evidence="1 2" key="1">
    <citation type="submission" date="2023-09" db="EMBL/GenBank/DDBJ databases">
        <authorList>
            <person name="Wang M."/>
        </authorList>
    </citation>
    <scope>NUCLEOTIDE SEQUENCE [LARGE SCALE GENOMIC DNA]</scope>
    <source>
        <strain evidence="1">GT-2023</strain>
        <tissue evidence="1">Liver</tissue>
    </source>
</reference>
<dbReference type="Proteomes" id="UP001558613">
    <property type="component" value="Unassembled WGS sequence"/>
</dbReference>
<dbReference type="EMBL" id="JAYMGO010000010">
    <property type="protein sequence ID" value="KAL1266550.1"/>
    <property type="molecule type" value="Genomic_DNA"/>
</dbReference>